<comment type="caution">
    <text evidence="5">The sequence shown here is derived from an EMBL/GenBank/DDBJ whole genome shotgun (WGS) entry which is preliminary data.</text>
</comment>
<keyword evidence="3" id="KW-0539">Nucleus</keyword>
<gene>
    <name evidence="5" type="ORF">B9Z65_2354</name>
</gene>
<organism evidence="5 6">
    <name type="scientific">Elsinoe australis</name>
    <dbReference type="NCBI Taxonomy" id="40998"/>
    <lineage>
        <taxon>Eukaryota</taxon>
        <taxon>Fungi</taxon>
        <taxon>Dikarya</taxon>
        <taxon>Ascomycota</taxon>
        <taxon>Pezizomycotina</taxon>
        <taxon>Dothideomycetes</taxon>
        <taxon>Dothideomycetidae</taxon>
        <taxon>Myriangiales</taxon>
        <taxon>Elsinoaceae</taxon>
        <taxon>Elsinoe</taxon>
    </lineage>
</organism>
<evidence type="ECO:0000313" key="6">
    <source>
        <dbReference type="Proteomes" id="UP000243723"/>
    </source>
</evidence>
<feature type="region of interest" description="Disordered" evidence="4">
    <location>
        <begin position="206"/>
        <end position="259"/>
    </location>
</feature>
<dbReference type="OrthoDB" id="19679at2759"/>
<feature type="region of interest" description="Disordered" evidence="4">
    <location>
        <begin position="1"/>
        <end position="32"/>
    </location>
</feature>
<keyword evidence="6" id="KW-1185">Reference proteome</keyword>
<dbReference type="PANTHER" id="PTHR12940:SF0">
    <property type="entry name" value="SPLICING FACTOR ESS-2 HOMOLOG"/>
    <property type="match status" value="1"/>
</dbReference>
<comment type="subcellular location">
    <subcellularLocation>
        <location evidence="1">Nucleus</location>
    </subcellularLocation>
</comment>
<feature type="region of interest" description="Disordered" evidence="4">
    <location>
        <begin position="89"/>
        <end position="148"/>
    </location>
</feature>
<evidence type="ECO:0000313" key="5">
    <source>
        <dbReference type="EMBL" id="PSK45214.1"/>
    </source>
</evidence>
<feature type="compositionally biased region" description="Basic and acidic residues" evidence="4">
    <location>
        <begin position="378"/>
        <end position="399"/>
    </location>
</feature>
<dbReference type="PANTHER" id="PTHR12940">
    <property type="entry name" value="ES-2 PROTEIN - RELATED"/>
    <property type="match status" value="1"/>
</dbReference>
<feature type="region of interest" description="Disordered" evidence="4">
    <location>
        <begin position="274"/>
        <end position="354"/>
    </location>
</feature>
<sequence length="496" mass="53227">MDDSTSSSALAKRKSDDMALMPPPPPPKRIKRPATVLDEDVYTDALSHIIARDFFPGLLETKAQQEYLDALDSNDNDWIREAGNNLKEAMTPDPYGGRGRRGTSVAQTPASVATTATPGRTPLGRSSRRDPSFTPMATAHEDQAKASPQVDLTLSLTSFQSAYTSEDNESFNGVLDAQNLAKAKKYAFLRNNTNKLPSKQQLAQQKLLTSSSSSSSHPSTPSSTALTVPISSTVVTNSTPTPRPSQDLDARPASLDSFPIKQGARNTLMFYPSGIEEDDATGPSHAQAAEVASSAPPRRTNFAATRLPGPEAERPAVPPSPSMSAVDAAIAGRPRMSQSERGSRAGSEAGYDGAETPMVAGWRFVDAEPTEDEMVASGERKGRVVDEEEVRRAEREAMRRLLPHGEGVGKGGFRMSDRSRREELLDRMVERNERAKRKGMRSDEGRQRGDLTPAGRSLVGRLGTPAGRTPGGGLFGGTGKGGGKAWTPMRTPGVKR</sequence>
<dbReference type="STRING" id="40998.A0A2P7ZAH7"/>
<dbReference type="GO" id="GO:0071013">
    <property type="term" value="C:catalytic step 2 spliceosome"/>
    <property type="evidence" value="ECO:0007669"/>
    <property type="project" value="TreeGrafter"/>
</dbReference>
<evidence type="ECO:0000256" key="4">
    <source>
        <dbReference type="SAM" id="MobiDB-lite"/>
    </source>
</evidence>
<accession>A0A2P7ZAH7</accession>
<reference evidence="5 6" key="1">
    <citation type="submission" date="2017-05" db="EMBL/GenBank/DDBJ databases">
        <title>Draft genome sequence of Elsinoe australis.</title>
        <authorList>
            <person name="Cheng Q."/>
        </authorList>
    </citation>
    <scope>NUCLEOTIDE SEQUENCE [LARGE SCALE GENOMIC DNA]</scope>
    <source>
        <strain evidence="5 6">NL1</strain>
    </source>
</reference>
<feature type="compositionally biased region" description="Basic and acidic residues" evidence="4">
    <location>
        <begin position="415"/>
        <end position="433"/>
    </location>
</feature>
<dbReference type="Pfam" id="PF09751">
    <property type="entry name" value="Es2"/>
    <property type="match status" value="1"/>
</dbReference>
<feature type="region of interest" description="Disordered" evidence="4">
    <location>
        <begin position="370"/>
        <end position="496"/>
    </location>
</feature>
<comment type="similarity">
    <text evidence="2">Belongs to the ESS2 family.</text>
</comment>
<feature type="compositionally biased region" description="Low complexity" evidence="4">
    <location>
        <begin position="206"/>
        <end position="240"/>
    </location>
</feature>
<protein>
    <submittedName>
        <fullName evidence="5">Protein DGCR14</fullName>
    </submittedName>
</protein>
<evidence type="ECO:0000256" key="2">
    <source>
        <dbReference type="ARBA" id="ARBA00009072"/>
    </source>
</evidence>
<feature type="compositionally biased region" description="Gly residues" evidence="4">
    <location>
        <begin position="469"/>
        <end position="484"/>
    </location>
</feature>
<feature type="compositionally biased region" description="Basic and acidic residues" evidence="4">
    <location>
        <begin position="440"/>
        <end position="449"/>
    </location>
</feature>
<proteinExistence type="inferred from homology"/>
<evidence type="ECO:0000256" key="3">
    <source>
        <dbReference type="ARBA" id="ARBA00023242"/>
    </source>
</evidence>
<dbReference type="Proteomes" id="UP000243723">
    <property type="component" value="Unassembled WGS sequence"/>
</dbReference>
<dbReference type="AlphaFoldDB" id="A0A2P7ZAH7"/>
<dbReference type="InterPro" id="IPR019148">
    <property type="entry name" value="Nuclear_protein_DGCR14_ESS-2"/>
</dbReference>
<name>A0A2P7ZAH7_9PEZI</name>
<evidence type="ECO:0000256" key="1">
    <source>
        <dbReference type="ARBA" id="ARBA00004123"/>
    </source>
</evidence>
<dbReference type="EMBL" id="NHZQ01000251">
    <property type="protein sequence ID" value="PSK45214.1"/>
    <property type="molecule type" value="Genomic_DNA"/>
</dbReference>
<feature type="compositionally biased region" description="Polar residues" evidence="4">
    <location>
        <begin position="104"/>
        <end position="118"/>
    </location>
</feature>